<dbReference type="InterPro" id="IPR013783">
    <property type="entry name" value="Ig-like_fold"/>
</dbReference>
<dbReference type="InterPro" id="IPR040581">
    <property type="entry name" value="Thioredoxin_11"/>
</dbReference>
<dbReference type="InterPro" id="IPR003961">
    <property type="entry name" value="FN3_dom"/>
</dbReference>
<gene>
    <name evidence="2" type="ORF">C0J50_8034</name>
</gene>
<comment type="caution">
    <text evidence="2">The sequence shown here is derived from an EMBL/GenBank/DDBJ whole genome shotgun (WGS) entry which is preliminary data.</text>
</comment>
<dbReference type="EMBL" id="MU537915">
    <property type="protein sequence ID" value="KAI5629135.1"/>
    <property type="molecule type" value="Genomic_DNA"/>
</dbReference>
<protein>
    <submittedName>
        <fullName evidence="2">Verrucotoxin subunit beta-like</fullName>
    </submittedName>
</protein>
<dbReference type="AlphaFoldDB" id="A0AAD5B8K8"/>
<dbReference type="InterPro" id="IPR056072">
    <property type="entry name" value="SNTX_MACPF/CDC-like_dom"/>
</dbReference>
<dbReference type="InterPro" id="IPR048997">
    <property type="entry name" value="Stonustoxin-like_helical"/>
</dbReference>
<feature type="domain" description="Fibronectin type-III" evidence="1">
    <location>
        <begin position="481"/>
        <end position="573"/>
    </location>
</feature>
<name>A0AAD5B8K8_SILAS</name>
<dbReference type="PROSITE" id="PS50853">
    <property type="entry name" value="FN3"/>
    <property type="match status" value="1"/>
</dbReference>
<dbReference type="InterPro" id="IPR052090">
    <property type="entry name" value="Cytolytic_pore-forming_toxin"/>
</dbReference>
<dbReference type="Pfam" id="PF18078">
    <property type="entry name" value="Thioredoxin_11"/>
    <property type="match status" value="1"/>
</dbReference>
<dbReference type="InterPro" id="IPR036116">
    <property type="entry name" value="FN3_sf"/>
</dbReference>
<dbReference type="Pfam" id="PF00041">
    <property type="entry name" value="fn3"/>
    <property type="match status" value="1"/>
</dbReference>
<dbReference type="PANTHER" id="PTHR31594">
    <property type="entry name" value="AIG1-TYPE G DOMAIN-CONTAINING PROTEIN"/>
    <property type="match status" value="1"/>
</dbReference>
<evidence type="ECO:0000313" key="3">
    <source>
        <dbReference type="Proteomes" id="UP001205998"/>
    </source>
</evidence>
<dbReference type="Proteomes" id="UP001205998">
    <property type="component" value="Unassembled WGS sequence"/>
</dbReference>
<keyword evidence="3" id="KW-1185">Reference proteome</keyword>
<proteinExistence type="predicted"/>
<dbReference type="Pfam" id="PF21109">
    <property type="entry name" value="Stonustoxin_helical"/>
    <property type="match status" value="1"/>
</dbReference>
<dbReference type="Gene3D" id="2.60.40.10">
    <property type="entry name" value="Immunoglobulins"/>
    <property type="match status" value="1"/>
</dbReference>
<evidence type="ECO:0000313" key="2">
    <source>
        <dbReference type="EMBL" id="KAI5629135.1"/>
    </source>
</evidence>
<feature type="non-terminal residue" evidence="2">
    <location>
        <position position="573"/>
    </location>
</feature>
<dbReference type="SUPFAM" id="SSF49265">
    <property type="entry name" value="Fibronectin type III"/>
    <property type="match status" value="1"/>
</dbReference>
<dbReference type="Pfam" id="PF24674">
    <property type="entry name" value="MACPF_SNTX"/>
    <property type="match status" value="1"/>
</dbReference>
<dbReference type="SMART" id="SM00060">
    <property type="entry name" value="FN3"/>
    <property type="match status" value="1"/>
</dbReference>
<evidence type="ECO:0000259" key="1">
    <source>
        <dbReference type="PROSITE" id="PS50853"/>
    </source>
</evidence>
<organism evidence="2 3">
    <name type="scientific">Silurus asotus</name>
    <name type="common">Amur catfish</name>
    <name type="synonym">Parasilurus asotus</name>
    <dbReference type="NCBI Taxonomy" id="30991"/>
    <lineage>
        <taxon>Eukaryota</taxon>
        <taxon>Metazoa</taxon>
        <taxon>Chordata</taxon>
        <taxon>Craniata</taxon>
        <taxon>Vertebrata</taxon>
        <taxon>Euteleostomi</taxon>
        <taxon>Actinopterygii</taxon>
        <taxon>Neopterygii</taxon>
        <taxon>Teleostei</taxon>
        <taxon>Ostariophysi</taxon>
        <taxon>Siluriformes</taxon>
        <taxon>Siluridae</taxon>
        <taxon>Silurus</taxon>
    </lineage>
</organism>
<dbReference type="PANTHER" id="PTHR31594:SF11">
    <property type="entry name" value="NEOVERRUCOTOXIN SUBUNIT ALPHA-LIKE ISOFORM X1-RELATED"/>
    <property type="match status" value="1"/>
</dbReference>
<sequence>LVSGDTLWDKNALRDHLDVQQQPNTSLKFGASDTLSEKTSLLNLSASLKASFLCGLVKVGGSAKYLYNNKSSAHQSRVTLQYSQTTRFEQLIVKEMGNITYPQVFEQKKATHVVTAVLYGAHAFMVFDYTNANNESKQDVEGKLHAVVQKIPTISTEGEASLKMTEEEEKVAENVSVTFYGDFKLVESPTTYKDAIDVYKKLPNLMEQQQNEGVPLTVWLYPLTLLDKTAAKLVREISMSLVGKAEKVLEEIEEVERRCHDLITNQMTHHFPDVKARLVKFQHFLKDYKLTLQNKLADVLPDIRGGTQEDKALGDILALNYKSPFTADKMNQWLDEMISELKILSSSVSEDLTVVTSSGSLNSIILDHTVDVVVCLSFTSLNYEDSYLTAIQDFLNHGEFRNINETNENVFSLQAAQRWFSSPDISHGMWQNLFLFTSFVKANRNEKIKFIIASISDSSNPGTSIRLYQKSRLMETNFQPVSKPPKPVVETSDGRVTLKFLKSPTGETVRFRVEYRTTLPTDSATDVDTWEVTDTSDAQTSFTMTELTPGEQYWVRYRAVGDVGVSEASDSVS</sequence>
<accession>A0AAD5B8K8</accession>
<dbReference type="CDD" id="cd00063">
    <property type="entry name" value="FN3"/>
    <property type="match status" value="1"/>
</dbReference>
<feature type="non-terminal residue" evidence="2">
    <location>
        <position position="1"/>
    </location>
</feature>
<reference evidence="2" key="1">
    <citation type="submission" date="2018-07" db="EMBL/GenBank/DDBJ databases">
        <title>Comparative genomics of catfishes provides insights into carnivory and benthic adaptation.</title>
        <authorList>
            <person name="Zhang Y."/>
            <person name="Wang D."/>
            <person name="Peng Z."/>
            <person name="Zheng S."/>
            <person name="Shao F."/>
            <person name="Tao W."/>
        </authorList>
    </citation>
    <scope>NUCLEOTIDE SEQUENCE</scope>
    <source>
        <strain evidence="2">Chongqing</strain>
    </source>
</reference>